<evidence type="ECO:0000256" key="3">
    <source>
        <dbReference type="ARBA" id="ARBA00022679"/>
    </source>
</evidence>
<comment type="caution">
    <text evidence="5">The sequence shown here is derived from an EMBL/GenBank/DDBJ whole genome shotgun (WGS) entry which is preliminary data.</text>
</comment>
<dbReference type="RefSeq" id="WP_007414498.1">
    <property type="nucleotide sequence ID" value="NZ_ABOX02000009.1"/>
</dbReference>
<evidence type="ECO:0000256" key="4">
    <source>
        <dbReference type="ARBA" id="ARBA00022777"/>
    </source>
</evidence>
<dbReference type="OrthoDB" id="9759607at2"/>
<reference evidence="5 6" key="1">
    <citation type="journal article" date="2011" name="J. Bacteriol.">
        <title>Genome sequence of 'Pedosphaera parvula' Ellin514, an aerobic Verrucomicrobial isolate from pasture soil.</title>
        <authorList>
            <person name="Kant R."/>
            <person name="van Passel M.W."/>
            <person name="Sangwan P."/>
            <person name="Palva A."/>
            <person name="Lucas S."/>
            <person name="Copeland A."/>
            <person name="Lapidus A."/>
            <person name="Glavina Del Rio T."/>
            <person name="Dalin E."/>
            <person name="Tice H."/>
            <person name="Bruce D."/>
            <person name="Goodwin L."/>
            <person name="Pitluck S."/>
            <person name="Chertkov O."/>
            <person name="Larimer F.W."/>
            <person name="Land M.L."/>
            <person name="Hauser L."/>
            <person name="Brettin T.S."/>
            <person name="Detter J.C."/>
            <person name="Han S."/>
            <person name="de Vos W.M."/>
            <person name="Janssen P.H."/>
            <person name="Smidt H."/>
        </authorList>
    </citation>
    <scope>NUCLEOTIDE SEQUENCE [LARGE SCALE GENOMIC DNA]</scope>
    <source>
        <strain evidence="5 6">Ellin514</strain>
    </source>
</reference>
<gene>
    <name evidence="5" type="ORF">Cflav_PD4285</name>
</gene>
<keyword evidence="6" id="KW-1185">Reference proteome</keyword>
<dbReference type="STRING" id="320771.Cflav_PD4285"/>
<dbReference type="Gene3D" id="3.30.565.10">
    <property type="entry name" value="Histidine kinase-like ATPase, C-terminal domain"/>
    <property type="match status" value="1"/>
</dbReference>
<dbReference type="EC" id="2.7.13.3" evidence="2"/>
<evidence type="ECO:0000313" key="6">
    <source>
        <dbReference type="Proteomes" id="UP000003688"/>
    </source>
</evidence>
<evidence type="ECO:0000256" key="2">
    <source>
        <dbReference type="ARBA" id="ARBA00012438"/>
    </source>
</evidence>
<keyword evidence="4" id="KW-0418">Kinase</keyword>
<keyword evidence="3" id="KW-0808">Transferase</keyword>
<dbReference type="Proteomes" id="UP000003688">
    <property type="component" value="Unassembled WGS sequence"/>
</dbReference>
<sequence>MQQLVKDLLAYGQLTLVEIVSERVDLDLQVAIVLKELEGEMKSRQAKVVVESSLPEVQGSISQIGQGLTNLLTNALKFIPPGANPHVRIYSESIGSRLRL</sequence>
<accession>B9XFA8</accession>
<evidence type="ECO:0000313" key="5">
    <source>
        <dbReference type="EMBL" id="EEF61606.1"/>
    </source>
</evidence>
<dbReference type="InterPro" id="IPR050351">
    <property type="entry name" value="BphY/WalK/GraS-like"/>
</dbReference>
<comment type="catalytic activity">
    <reaction evidence="1">
        <text>ATP + protein L-histidine = ADP + protein N-phospho-L-histidine.</text>
        <dbReference type="EC" id="2.7.13.3"/>
    </reaction>
</comment>
<dbReference type="SUPFAM" id="SSF55874">
    <property type="entry name" value="ATPase domain of HSP90 chaperone/DNA topoisomerase II/histidine kinase"/>
    <property type="match status" value="1"/>
</dbReference>
<dbReference type="GO" id="GO:0000156">
    <property type="term" value="F:phosphorelay response regulator activity"/>
    <property type="evidence" value="ECO:0007669"/>
    <property type="project" value="TreeGrafter"/>
</dbReference>
<dbReference type="GO" id="GO:0030295">
    <property type="term" value="F:protein kinase activator activity"/>
    <property type="evidence" value="ECO:0007669"/>
    <property type="project" value="TreeGrafter"/>
</dbReference>
<name>B9XFA8_PEDPL</name>
<protein>
    <recommendedName>
        <fullName evidence="2">histidine kinase</fullName>
        <ecNumber evidence="2">2.7.13.3</ecNumber>
    </recommendedName>
</protein>
<dbReference type="PANTHER" id="PTHR42878">
    <property type="entry name" value="TWO-COMPONENT HISTIDINE KINASE"/>
    <property type="match status" value="1"/>
</dbReference>
<dbReference type="AlphaFoldDB" id="B9XFA8"/>
<proteinExistence type="predicted"/>
<dbReference type="InterPro" id="IPR036890">
    <property type="entry name" value="HATPase_C_sf"/>
</dbReference>
<dbReference type="EMBL" id="ABOX02000009">
    <property type="protein sequence ID" value="EEF61606.1"/>
    <property type="molecule type" value="Genomic_DNA"/>
</dbReference>
<dbReference type="GO" id="GO:0007234">
    <property type="term" value="P:osmosensory signaling via phosphorelay pathway"/>
    <property type="evidence" value="ECO:0007669"/>
    <property type="project" value="TreeGrafter"/>
</dbReference>
<evidence type="ECO:0000256" key="1">
    <source>
        <dbReference type="ARBA" id="ARBA00000085"/>
    </source>
</evidence>
<organism evidence="5 6">
    <name type="scientific">Pedosphaera parvula (strain Ellin514)</name>
    <dbReference type="NCBI Taxonomy" id="320771"/>
    <lineage>
        <taxon>Bacteria</taxon>
        <taxon>Pseudomonadati</taxon>
        <taxon>Verrucomicrobiota</taxon>
        <taxon>Pedosphaerae</taxon>
        <taxon>Pedosphaerales</taxon>
        <taxon>Pedosphaeraceae</taxon>
        <taxon>Pedosphaera</taxon>
    </lineage>
</organism>
<dbReference type="GO" id="GO:0004673">
    <property type="term" value="F:protein histidine kinase activity"/>
    <property type="evidence" value="ECO:0007669"/>
    <property type="project" value="UniProtKB-EC"/>
</dbReference>
<dbReference type="PANTHER" id="PTHR42878:SF15">
    <property type="entry name" value="BACTERIOPHYTOCHROME"/>
    <property type="match status" value="1"/>
</dbReference>